<accession>A0ABR2XHR6</accession>
<sequence length="152" mass="16688">MPEHLAFPLAPRPLQLRARTAAYHSSIHSNLQPTPMASYEHCDSRFPDKPMSMLSIRPKRRALRNNFFPTTPRSILEPSSLPVAPAIVNRLAVRELRISSRQPSGANFEITIKMTSASAPAPTPAPGRVTAFLAPDCGTMAASDYLPTTRLK</sequence>
<reference evidence="1 2" key="1">
    <citation type="submission" date="2024-02" db="EMBL/GenBank/DDBJ databases">
        <title>First draft genome assembly of two strains of Seiridium cardinale.</title>
        <authorList>
            <person name="Emiliani G."/>
            <person name="Scali E."/>
        </authorList>
    </citation>
    <scope>NUCLEOTIDE SEQUENCE [LARGE SCALE GENOMIC DNA]</scope>
    <source>
        <strain evidence="1 2">BM-138-000479</strain>
    </source>
</reference>
<name>A0ABR2XHR6_9PEZI</name>
<organism evidence="1 2">
    <name type="scientific">Seiridium cardinale</name>
    <dbReference type="NCBI Taxonomy" id="138064"/>
    <lineage>
        <taxon>Eukaryota</taxon>
        <taxon>Fungi</taxon>
        <taxon>Dikarya</taxon>
        <taxon>Ascomycota</taxon>
        <taxon>Pezizomycotina</taxon>
        <taxon>Sordariomycetes</taxon>
        <taxon>Xylariomycetidae</taxon>
        <taxon>Amphisphaeriales</taxon>
        <taxon>Sporocadaceae</taxon>
        <taxon>Seiridium</taxon>
    </lineage>
</organism>
<evidence type="ECO:0000313" key="2">
    <source>
        <dbReference type="Proteomes" id="UP001465668"/>
    </source>
</evidence>
<proteinExistence type="predicted"/>
<evidence type="ECO:0000313" key="1">
    <source>
        <dbReference type="EMBL" id="KAK9773343.1"/>
    </source>
</evidence>
<comment type="caution">
    <text evidence="1">The sequence shown here is derived from an EMBL/GenBank/DDBJ whole genome shotgun (WGS) entry which is preliminary data.</text>
</comment>
<protein>
    <submittedName>
        <fullName evidence="1">Uncharacterized protein</fullName>
    </submittedName>
</protein>
<dbReference type="EMBL" id="JARVKM010000052">
    <property type="protein sequence ID" value="KAK9773343.1"/>
    <property type="molecule type" value="Genomic_DNA"/>
</dbReference>
<gene>
    <name evidence="1" type="ORF">SCAR479_10072</name>
</gene>
<keyword evidence="2" id="KW-1185">Reference proteome</keyword>
<dbReference type="Proteomes" id="UP001465668">
    <property type="component" value="Unassembled WGS sequence"/>
</dbReference>